<name>A0AAE1MJ25_9FABA</name>
<feature type="domain" description="Cupin type-1" evidence="3">
    <location>
        <begin position="246"/>
        <end position="401"/>
    </location>
</feature>
<dbReference type="Pfam" id="PF00190">
    <property type="entry name" value="Cupin_1"/>
    <property type="match status" value="2"/>
</dbReference>
<evidence type="ECO:0000313" key="4">
    <source>
        <dbReference type="EMBL" id="KAK4262196.1"/>
    </source>
</evidence>
<keyword evidence="2" id="KW-0732">Signal</keyword>
<dbReference type="PANTHER" id="PTHR31189:SF7">
    <property type="entry name" value="OS03G0197300 PROTEIN"/>
    <property type="match status" value="1"/>
</dbReference>
<feature type="region of interest" description="Disordered" evidence="1">
    <location>
        <begin position="432"/>
        <end position="614"/>
    </location>
</feature>
<dbReference type="CDD" id="cd02245">
    <property type="entry name" value="cupin_7S_vicilin-like_C"/>
    <property type="match status" value="1"/>
</dbReference>
<dbReference type="EMBL" id="JAWXYG010000009">
    <property type="protein sequence ID" value="KAK4262196.1"/>
    <property type="molecule type" value="Genomic_DNA"/>
</dbReference>
<dbReference type="Proteomes" id="UP001293593">
    <property type="component" value="Unassembled WGS sequence"/>
</dbReference>
<keyword evidence="5" id="KW-1185">Reference proteome</keyword>
<reference evidence="4" key="1">
    <citation type="submission" date="2023-10" db="EMBL/GenBank/DDBJ databases">
        <title>Chromosome-level genome of the transformable northern wattle, Acacia crassicarpa.</title>
        <authorList>
            <person name="Massaro I."/>
            <person name="Sinha N.R."/>
            <person name="Poethig S."/>
            <person name="Leichty A.R."/>
        </authorList>
    </citation>
    <scope>NUCLEOTIDE SEQUENCE</scope>
    <source>
        <strain evidence="4">Acra3RX</strain>
        <tissue evidence="4">Leaf</tissue>
    </source>
</reference>
<sequence>MKRQRTLLASPFSFLWFFLFLTLPLHGKASSTENVTKEEESPVMGKSEWRRITSSEYGHVSAIDVKDGPRSPFHLQFFTLEPNSLFLPVLLHADMLFYVYSGCGKLTWAFDGDTETINLRQGDIYVLGTGFVFYLQTNSESRTQKLRIFAFFPNTVHNHYDPEIGAYSRINELIGGFNQKITQAAFGVPEELAAIISNKTETPAIVQAVSTKKKEILELGTWILSRVFGGEIATGESSNKNKPRKINVFEKDPDFKNCHGWSLTVNQQNLRSLEQIDFSFLMVNLTAGSMMGPHWNPLATELAMVLEGEGMVRAVCGNSNMEKSKCQNMRFKVKEGDVFMVPRFHPMAQMSFNNDSLVFVGFSTTMRKTYPQFLMGKRSVLRTIDKRILAASFNVSDRAIKQLLQSEEGSIILGCLSCAEEEERIMIEEARKKEEEEARKREEEEARKREEEEARKREEEEARKREEEEARKREEEEAKKREEEEARKREEEEARKREEEEAKKREEAEAKKKEEEEARKREEEEAKKREKEEAKQREEEEAREREKEEEAKRRQEEEAREREEEEEAKGREEEEAKQREKEEEAKRREEEKKREEGEEGPGSEEEEEKSEGFI</sequence>
<protein>
    <recommendedName>
        <fullName evidence="3">Cupin type-1 domain-containing protein</fullName>
    </recommendedName>
</protein>
<gene>
    <name evidence="4" type="ORF">QN277_027781</name>
</gene>
<feature type="domain" description="Cupin type-1" evidence="3">
    <location>
        <begin position="51"/>
        <end position="194"/>
    </location>
</feature>
<feature type="compositionally biased region" description="Acidic residues" evidence="1">
    <location>
        <begin position="597"/>
        <end position="614"/>
    </location>
</feature>
<comment type="caution">
    <text evidence="4">The sequence shown here is derived from an EMBL/GenBank/DDBJ whole genome shotgun (WGS) entry which is preliminary data.</text>
</comment>
<feature type="compositionally biased region" description="Basic and acidic residues" evidence="1">
    <location>
        <begin position="432"/>
        <end position="596"/>
    </location>
</feature>
<evidence type="ECO:0000256" key="2">
    <source>
        <dbReference type="SAM" id="SignalP"/>
    </source>
</evidence>
<dbReference type="CDD" id="cd02244">
    <property type="entry name" value="cupin_7S_vicilin-like_N"/>
    <property type="match status" value="1"/>
</dbReference>
<dbReference type="InterPro" id="IPR011051">
    <property type="entry name" value="RmlC_Cupin_sf"/>
</dbReference>
<evidence type="ECO:0000259" key="3">
    <source>
        <dbReference type="SMART" id="SM00835"/>
    </source>
</evidence>
<dbReference type="InterPro" id="IPR006045">
    <property type="entry name" value="Cupin_1"/>
</dbReference>
<dbReference type="InterPro" id="IPR050253">
    <property type="entry name" value="Seed_Storage-Functional"/>
</dbReference>
<feature type="chain" id="PRO_5042110989" description="Cupin type-1 domain-containing protein" evidence="2">
    <location>
        <begin position="30"/>
        <end position="614"/>
    </location>
</feature>
<dbReference type="SUPFAM" id="SSF51182">
    <property type="entry name" value="RmlC-like cupins"/>
    <property type="match status" value="1"/>
</dbReference>
<organism evidence="4 5">
    <name type="scientific">Acacia crassicarpa</name>
    <name type="common">northern wattle</name>
    <dbReference type="NCBI Taxonomy" id="499986"/>
    <lineage>
        <taxon>Eukaryota</taxon>
        <taxon>Viridiplantae</taxon>
        <taxon>Streptophyta</taxon>
        <taxon>Embryophyta</taxon>
        <taxon>Tracheophyta</taxon>
        <taxon>Spermatophyta</taxon>
        <taxon>Magnoliopsida</taxon>
        <taxon>eudicotyledons</taxon>
        <taxon>Gunneridae</taxon>
        <taxon>Pentapetalae</taxon>
        <taxon>rosids</taxon>
        <taxon>fabids</taxon>
        <taxon>Fabales</taxon>
        <taxon>Fabaceae</taxon>
        <taxon>Caesalpinioideae</taxon>
        <taxon>mimosoid clade</taxon>
        <taxon>Acacieae</taxon>
        <taxon>Acacia</taxon>
    </lineage>
</organism>
<feature type="signal peptide" evidence="2">
    <location>
        <begin position="1"/>
        <end position="29"/>
    </location>
</feature>
<dbReference type="InterPro" id="IPR014710">
    <property type="entry name" value="RmlC-like_jellyroll"/>
</dbReference>
<dbReference type="AlphaFoldDB" id="A0AAE1MJ25"/>
<dbReference type="Gene3D" id="2.60.120.10">
    <property type="entry name" value="Jelly Rolls"/>
    <property type="match status" value="2"/>
</dbReference>
<evidence type="ECO:0000256" key="1">
    <source>
        <dbReference type="SAM" id="MobiDB-lite"/>
    </source>
</evidence>
<dbReference type="SMART" id="SM00835">
    <property type="entry name" value="Cupin_1"/>
    <property type="match status" value="2"/>
</dbReference>
<dbReference type="PANTHER" id="PTHR31189">
    <property type="entry name" value="OS03G0336100 PROTEIN-RELATED"/>
    <property type="match status" value="1"/>
</dbReference>
<proteinExistence type="predicted"/>
<accession>A0AAE1MJ25</accession>
<evidence type="ECO:0000313" key="5">
    <source>
        <dbReference type="Proteomes" id="UP001293593"/>
    </source>
</evidence>